<organism evidence="1">
    <name type="scientific">uncultured Caudovirales phage</name>
    <dbReference type="NCBI Taxonomy" id="2100421"/>
    <lineage>
        <taxon>Viruses</taxon>
        <taxon>Duplodnaviria</taxon>
        <taxon>Heunggongvirae</taxon>
        <taxon>Uroviricota</taxon>
        <taxon>Caudoviricetes</taxon>
        <taxon>Peduoviridae</taxon>
        <taxon>Maltschvirus</taxon>
        <taxon>Maltschvirus maltsch</taxon>
    </lineage>
</organism>
<reference evidence="1" key="1">
    <citation type="submission" date="2020-05" db="EMBL/GenBank/DDBJ databases">
        <authorList>
            <person name="Chiriac C."/>
            <person name="Salcher M."/>
            <person name="Ghai R."/>
            <person name="Kavagutti S V."/>
        </authorList>
    </citation>
    <scope>NUCLEOTIDE SEQUENCE</scope>
</reference>
<name>A0A6J5REU2_9CAUD</name>
<dbReference type="EMBL" id="LR797247">
    <property type="protein sequence ID" value="CAB4195763.1"/>
    <property type="molecule type" value="Genomic_DNA"/>
</dbReference>
<proteinExistence type="predicted"/>
<accession>A0A6J5REU2</accession>
<dbReference type="EMBL" id="LR797360">
    <property type="protein sequence ID" value="CAB4205580.1"/>
    <property type="molecule type" value="Genomic_DNA"/>
</dbReference>
<dbReference type="EMBL" id="LR797504">
    <property type="protein sequence ID" value="CAB4221637.1"/>
    <property type="molecule type" value="Genomic_DNA"/>
</dbReference>
<evidence type="ECO:0000313" key="3">
    <source>
        <dbReference type="EMBL" id="CAB4221637.1"/>
    </source>
</evidence>
<evidence type="ECO:0000313" key="1">
    <source>
        <dbReference type="EMBL" id="CAB4195763.1"/>
    </source>
</evidence>
<protein>
    <submittedName>
        <fullName evidence="1">Uncharacterized protein</fullName>
    </submittedName>
</protein>
<evidence type="ECO:0000313" key="2">
    <source>
        <dbReference type="EMBL" id="CAB4205580.1"/>
    </source>
</evidence>
<sequence>MKIYKAQYDSRNFTFEGFGKTKAEALATLDKALELHTKNRDLEADWFYKEDIFVVEFQIGLPYCDNELITERK</sequence>
<gene>
    <name evidence="1" type="ORF">UFOVP1286_41</name>
    <name evidence="2" type="ORF">UFOVP1407_71</name>
    <name evidence="3" type="ORF">UFOVP1640_38</name>
</gene>